<evidence type="ECO:0000313" key="2">
    <source>
        <dbReference type="Proteomes" id="UP001186974"/>
    </source>
</evidence>
<protein>
    <submittedName>
        <fullName evidence="1">Uncharacterized protein</fullName>
    </submittedName>
</protein>
<keyword evidence="2" id="KW-1185">Reference proteome</keyword>
<reference evidence="1" key="1">
    <citation type="submission" date="2024-09" db="EMBL/GenBank/DDBJ databases">
        <title>Black Yeasts Isolated from many extreme environments.</title>
        <authorList>
            <person name="Coleine C."/>
            <person name="Stajich J.E."/>
            <person name="Selbmann L."/>
        </authorList>
    </citation>
    <scope>NUCLEOTIDE SEQUENCE</scope>
    <source>
        <strain evidence="1">CCFEE 5737</strain>
    </source>
</reference>
<evidence type="ECO:0000313" key="1">
    <source>
        <dbReference type="EMBL" id="KAK3065716.1"/>
    </source>
</evidence>
<sequence length="142" mass="16166">FLHEFDRVVQGPTWGYPTEGAYYRDASSCDSLLAVRVPLLAINASDDPIAVNEAIPYEEFKQNPFTILCTTSLGGHLSWFEWGGGRWFVKPIEAFFQKFIREIDVEATKEALKGEQVKPRGSDGGPRFEPMRRKLYLHDKVV</sequence>
<dbReference type="Proteomes" id="UP001186974">
    <property type="component" value="Unassembled WGS sequence"/>
</dbReference>
<accession>A0ACC3DDL2</accession>
<organism evidence="1 2">
    <name type="scientific">Coniosporium uncinatum</name>
    <dbReference type="NCBI Taxonomy" id="93489"/>
    <lineage>
        <taxon>Eukaryota</taxon>
        <taxon>Fungi</taxon>
        <taxon>Dikarya</taxon>
        <taxon>Ascomycota</taxon>
        <taxon>Pezizomycotina</taxon>
        <taxon>Dothideomycetes</taxon>
        <taxon>Dothideomycetes incertae sedis</taxon>
        <taxon>Coniosporium</taxon>
    </lineage>
</organism>
<gene>
    <name evidence="1" type="ORF">LTS18_002483</name>
</gene>
<dbReference type="EMBL" id="JAWDJW010006256">
    <property type="protein sequence ID" value="KAK3065716.1"/>
    <property type="molecule type" value="Genomic_DNA"/>
</dbReference>
<name>A0ACC3DDL2_9PEZI</name>
<proteinExistence type="predicted"/>
<comment type="caution">
    <text evidence="1">The sequence shown here is derived from an EMBL/GenBank/DDBJ whole genome shotgun (WGS) entry which is preliminary data.</text>
</comment>
<feature type="non-terminal residue" evidence="1">
    <location>
        <position position="1"/>
    </location>
</feature>